<dbReference type="EMBL" id="PJQM01004880">
    <property type="protein sequence ID" value="RCH83040.1"/>
    <property type="molecule type" value="Genomic_DNA"/>
</dbReference>
<keyword evidence="4" id="KW-0539">Nucleus</keyword>
<dbReference type="GO" id="GO:0019185">
    <property type="term" value="C:snRNA-activating protein complex"/>
    <property type="evidence" value="ECO:0007669"/>
    <property type="project" value="TreeGrafter"/>
</dbReference>
<dbReference type="InterPro" id="IPR009057">
    <property type="entry name" value="Homeodomain-like_sf"/>
</dbReference>
<feature type="compositionally biased region" description="Low complexity" evidence="5">
    <location>
        <begin position="223"/>
        <end position="242"/>
    </location>
</feature>
<dbReference type="STRING" id="4846.A0A367IZF4"/>
<evidence type="ECO:0000313" key="9">
    <source>
        <dbReference type="Proteomes" id="UP000253551"/>
    </source>
</evidence>
<dbReference type="PANTHER" id="PTHR46621">
    <property type="entry name" value="SNRNA-ACTIVATING PROTEIN COMPLEX SUBUNIT 4"/>
    <property type="match status" value="1"/>
</dbReference>
<feature type="region of interest" description="Disordered" evidence="5">
    <location>
        <begin position="210"/>
        <end position="261"/>
    </location>
</feature>
<evidence type="ECO:0000259" key="7">
    <source>
        <dbReference type="PROSITE" id="PS51294"/>
    </source>
</evidence>
<proteinExistence type="predicted"/>
<dbReference type="Pfam" id="PF00249">
    <property type="entry name" value="Myb_DNA-binding"/>
    <property type="match status" value="1"/>
</dbReference>
<dbReference type="PROSITE" id="PS50090">
    <property type="entry name" value="MYB_LIKE"/>
    <property type="match status" value="3"/>
</dbReference>
<organism evidence="8 9">
    <name type="scientific">Rhizopus stolonifer</name>
    <name type="common">Rhizopus nigricans</name>
    <dbReference type="NCBI Taxonomy" id="4846"/>
    <lineage>
        <taxon>Eukaryota</taxon>
        <taxon>Fungi</taxon>
        <taxon>Fungi incertae sedis</taxon>
        <taxon>Mucoromycota</taxon>
        <taxon>Mucoromycotina</taxon>
        <taxon>Mucoromycetes</taxon>
        <taxon>Mucorales</taxon>
        <taxon>Mucorineae</taxon>
        <taxon>Rhizopodaceae</taxon>
        <taxon>Rhizopus</taxon>
    </lineage>
</organism>
<evidence type="ECO:0000259" key="6">
    <source>
        <dbReference type="PROSITE" id="PS50090"/>
    </source>
</evidence>
<gene>
    <name evidence="8" type="ORF">CU098_006844</name>
</gene>
<dbReference type="Gene3D" id="1.10.10.60">
    <property type="entry name" value="Homeodomain-like"/>
    <property type="match status" value="3"/>
</dbReference>
<name>A0A367IZF4_RHIST</name>
<dbReference type="OrthoDB" id="2143914at2759"/>
<dbReference type="GO" id="GO:0001006">
    <property type="term" value="F:RNA polymerase III type 3 promoter sequence-specific DNA binding"/>
    <property type="evidence" value="ECO:0007669"/>
    <property type="project" value="TreeGrafter"/>
</dbReference>
<keyword evidence="9" id="KW-1185">Reference proteome</keyword>
<dbReference type="Pfam" id="PF13921">
    <property type="entry name" value="Myb_DNA-bind_6"/>
    <property type="match status" value="1"/>
</dbReference>
<evidence type="ECO:0000256" key="3">
    <source>
        <dbReference type="ARBA" id="ARBA00023163"/>
    </source>
</evidence>
<sequence>MSPVGSKRRFSLGGYDGPRWTPYTPFMSPIVTTTRSHSVKRNKRPSTYSRWTVEEDELLKQAVQLHGPHKWSLIASHVPNRTPMQCSTRWLGALNPNIHKGRWTENEDAILRYSVLEYANVTDNEGRLQPIPWNKIAERIPNRTGIQCQARWTEALDPYVRKGKWGAEEDTLLRMGVNDFGRCWIRIAETIPGRTQRQCRTRWMQIKYKEDRQQKSQQKRSKQQQQQQQDMLDDVSSQSYISSDEEEEEQDQQTQKMLCQQRQPQHEPSFFIVDDFDTQLAHHQSMIQSNTKNASCLIGVPNTTTTATTTSTVDFLKDEEFFLSQDWSLHDYQQDNTTFL</sequence>
<reference evidence="8 9" key="1">
    <citation type="journal article" date="2018" name="G3 (Bethesda)">
        <title>Phylogenetic and Phylogenomic Definition of Rhizopus Species.</title>
        <authorList>
            <person name="Gryganskyi A.P."/>
            <person name="Golan J."/>
            <person name="Dolatabadi S."/>
            <person name="Mondo S."/>
            <person name="Robb S."/>
            <person name="Idnurm A."/>
            <person name="Muszewska A."/>
            <person name="Steczkiewicz K."/>
            <person name="Masonjones S."/>
            <person name="Liao H.L."/>
            <person name="Gajdeczka M.T."/>
            <person name="Anike F."/>
            <person name="Vuek A."/>
            <person name="Anishchenko I.M."/>
            <person name="Voigt K."/>
            <person name="de Hoog G.S."/>
            <person name="Smith M.E."/>
            <person name="Heitman J."/>
            <person name="Vilgalys R."/>
            <person name="Stajich J.E."/>
        </authorList>
    </citation>
    <scope>NUCLEOTIDE SEQUENCE [LARGE SCALE GENOMIC DNA]</scope>
    <source>
        <strain evidence="8 9">LSU 92-RS-03</strain>
    </source>
</reference>
<evidence type="ECO:0000256" key="1">
    <source>
        <dbReference type="ARBA" id="ARBA00023015"/>
    </source>
</evidence>
<dbReference type="InterPro" id="IPR051575">
    <property type="entry name" value="Myb-like_DNA-bd"/>
</dbReference>
<accession>A0A367IZF4</accession>
<feature type="domain" description="HTH myb-type" evidence="7">
    <location>
        <begin position="157"/>
        <end position="211"/>
    </location>
</feature>
<dbReference type="PANTHER" id="PTHR46621:SF1">
    <property type="entry name" value="SNRNA-ACTIVATING PROTEIN COMPLEX SUBUNIT 4"/>
    <property type="match status" value="1"/>
</dbReference>
<feature type="domain" description="Myb-like" evidence="6">
    <location>
        <begin position="95"/>
        <end position="156"/>
    </location>
</feature>
<dbReference type="InterPro" id="IPR017930">
    <property type="entry name" value="Myb_dom"/>
</dbReference>
<evidence type="ECO:0000313" key="8">
    <source>
        <dbReference type="EMBL" id="RCH83040.1"/>
    </source>
</evidence>
<dbReference type="FunFam" id="1.10.10.60:FF:000016">
    <property type="entry name" value="Transcriptional activator Myb isoform A"/>
    <property type="match status" value="1"/>
</dbReference>
<protein>
    <submittedName>
        <fullName evidence="8">Uncharacterized protein</fullName>
    </submittedName>
</protein>
<dbReference type="AlphaFoldDB" id="A0A367IZF4"/>
<dbReference type="PROSITE" id="PS51294">
    <property type="entry name" value="HTH_MYB"/>
    <property type="match status" value="2"/>
</dbReference>
<dbReference type="GO" id="GO:0000978">
    <property type="term" value="F:RNA polymerase II cis-regulatory region sequence-specific DNA binding"/>
    <property type="evidence" value="ECO:0007669"/>
    <property type="project" value="TreeGrafter"/>
</dbReference>
<evidence type="ECO:0000256" key="2">
    <source>
        <dbReference type="ARBA" id="ARBA00023125"/>
    </source>
</evidence>
<dbReference type="GO" id="GO:0042796">
    <property type="term" value="P:snRNA transcription by RNA polymerase III"/>
    <property type="evidence" value="ECO:0007669"/>
    <property type="project" value="TreeGrafter"/>
</dbReference>
<keyword evidence="1" id="KW-0805">Transcription regulation</keyword>
<comment type="caution">
    <text evidence="8">The sequence shown here is derived from an EMBL/GenBank/DDBJ whole genome shotgun (WGS) entry which is preliminary data.</text>
</comment>
<evidence type="ECO:0000256" key="4">
    <source>
        <dbReference type="ARBA" id="ARBA00023242"/>
    </source>
</evidence>
<keyword evidence="2" id="KW-0238">DNA-binding</keyword>
<dbReference type="GO" id="GO:0042795">
    <property type="term" value="P:snRNA transcription by RNA polymerase II"/>
    <property type="evidence" value="ECO:0007669"/>
    <property type="project" value="TreeGrafter"/>
</dbReference>
<evidence type="ECO:0000256" key="5">
    <source>
        <dbReference type="SAM" id="MobiDB-lite"/>
    </source>
</evidence>
<dbReference type="CDD" id="cd00167">
    <property type="entry name" value="SANT"/>
    <property type="match status" value="3"/>
</dbReference>
<feature type="domain" description="Myb-like" evidence="6">
    <location>
        <begin position="157"/>
        <end position="207"/>
    </location>
</feature>
<feature type="domain" description="Myb-like" evidence="6">
    <location>
        <begin position="43"/>
        <end position="94"/>
    </location>
</feature>
<dbReference type="InterPro" id="IPR001005">
    <property type="entry name" value="SANT/Myb"/>
</dbReference>
<dbReference type="SMART" id="SM00717">
    <property type="entry name" value="SANT"/>
    <property type="match status" value="3"/>
</dbReference>
<keyword evidence="3" id="KW-0804">Transcription</keyword>
<dbReference type="Proteomes" id="UP000253551">
    <property type="component" value="Unassembled WGS sequence"/>
</dbReference>
<dbReference type="SUPFAM" id="SSF46689">
    <property type="entry name" value="Homeodomain-like"/>
    <property type="match status" value="3"/>
</dbReference>
<feature type="domain" description="HTH myb-type" evidence="7">
    <location>
        <begin position="50"/>
        <end position="98"/>
    </location>
</feature>